<dbReference type="Pfam" id="PF03401">
    <property type="entry name" value="TctC"/>
    <property type="match status" value="1"/>
</dbReference>
<name>A0AAP4TW91_9GAMM</name>
<proteinExistence type="inferred from homology"/>
<feature type="transmembrane region" description="Helical" evidence="3">
    <location>
        <begin position="48"/>
        <end position="67"/>
    </location>
</feature>
<evidence type="ECO:0000313" key="5">
    <source>
        <dbReference type="Proteomes" id="UP001170481"/>
    </source>
</evidence>
<dbReference type="InterPro" id="IPR005064">
    <property type="entry name" value="BUG"/>
</dbReference>
<dbReference type="RefSeq" id="WP_303592765.1">
    <property type="nucleotide sequence ID" value="NZ_JAUORK010000002.1"/>
</dbReference>
<organism evidence="4 5">
    <name type="scientific">Cobetia amphilecti</name>
    <dbReference type="NCBI Taxonomy" id="1055104"/>
    <lineage>
        <taxon>Bacteria</taxon>
        <taxon>Pseudomonadati</taxon>
        <taxon>Pseudomonadota</taxon>
        <taxon>Gammaproteobacteria</taxon>
        <taxon>Oceanospirillales</taxon>
        <taxon>Halomonadaceae</taxon>
        <taxon>Cobetia</taxon>
    </lineage>
</organism>
<dbReference type="PANTHER" id="PTHR42928:SF5">
    <property type="entry name" value="BLR1237 PROTEIN"/>
    <property type="match status" value="1"/>
</dbReference>
<dbReference type="Gene3D" id="3.40.190.150">
    <property type="entry name" value="Bordetella uptake gene, domain 1"/>
    <property type="match status" value="1"/>
</dbReference>
<evidence type="ECO:0000256" key="3">
    <source>
        <dbReference type="SAM" id="Phobius"/>
    </source>
</evidence>
<dbReference type="CDD" id="cd07012">
    <property type="entry name" value="PBP2_Bug_TTT"/>
    <property type="match status" value="1"/>
</dbReference>
<gene>
    <name evidence="4" type="ORF">Q4535_02115</name>
</gene>
<keyword evidence="3" id="KW-1133">Transmembrane helix</keyword>
<reference evidence="4" key="1">
    <citation type="submission" date="2023-07" db="EMBL/GenBank/DDBJ databases">
        <title>Genome content predicts the carbon catabolic preferences of heterotrophic bacteria.</title>
        <authorList>
            <person name="Gralka M."/>
        </authorList>
    </citation>
    <scope>NUCLEOTIDE SEQUENCE</scope>
    <source>
        <strain evidence="4">C2R13</strain>
    </source>
</reference>
<keyword evidence="3" id="KW-0812">Transmembrane</keyword>
<dbReference type="EMBL" id="JAUORK010000002">
    <property type="protein sequence ID" value="MDO6670904.1"/>
    <property type="molecule type" value="Genomic_DNA"/>
</dbReference>
<accession>A0AAP4TW91</accession>
<dbReference type="InterPro" id="IPR042100">
    <property type="entry name" value="Bug_dom1"/>
</dbReference>
<dbReference type="PANTHER" id="PTHR42928">
    <property type="entry name" value="TRICARBOXYLATE-BINDING PROTEIN"/>
    <property type="match status" value="1"/>
</dbReference>
<dbReference type="AlphaFoldDB" id="A0AAP4TW91"/>
<dbReference type="PIRSF" id="PIRSF017082">
    <property type="entry name" value="YflP"/>
    <property type="match status" value="1"/>
</dbReference>
<protein>
    <submittedName>
        <fullName evidence="4">Tripartite tricarboxylate transporter substrate binding protein</fullName>
    </submittedName>
</protein>
<evidence type="ECO:0000313" key="4">
    <source>
        <dbReference type="EMBL" id="MDO6670904.1"/>
    </source>
</evidence>
<feature type="region of interest" description="Disordered" evidence="2">
    <location>
        <begin position="22"/>
        <end position="43"/>
    </location>
</feature>
<evidence type="ECO:0000256" key="1">
    <source>
        <dbReference type="ARBA" id="ARBA00006987"/>
    </source>
</evidence>
<dbReference type="Gene3D" id="3.40.190.10">
    <property type="entry name" value="Periplasmic binding protein-like II"/>
    <property type="match status" value="1"/>
</dbReference>
<sequence>MTHLNSRLNSHLNSLLNSHQANVNANPHASSDASQQSRADRKRRSRPLLALLAPLALSGMVAASPFVSSGVQADYPVRDIRLIVPWPAGGGADAISRKISNLAEQDLPKSIYVENIGGAITATGLMQLSKARPDGHTVGVMTYDSIITLPRGNLVPGYSLDRMIPFARITKEADAIVVSRQSGYENYEQLIEAARANPGTVRIGVAPQGSGPYLAVRRLEAAAGVEFNVITYPGSSTAEAEALLSGEIDGAISSLGDFSGILDSGDAHGLVEFSSEQNPAYPEVPPMSELGGNLETGSFIVLAVPKGTPDEVVSTLENAYQTAYETPEFQKWITGVGVTPSWLGGDEVNAWIEDYQHKTFTAMDELGL</sequence>
<comment type="similarity">
    <text evidence="1">Belongs to the UPF0065 (bug) family.</text>
</comment>
<keyword evidence="3" id="KW-0472">Membrane</keyword>
<comment type="caution">
    <text evidence="4">The sequence shown here is derived from an EMBL/GenBank/DDBJ whole genome shotgun (WGS) entry which is preliminary data.</text>
</comment>
<dbReference type="Proteomes" id="UP001170481">
    <property type="component" value="Unassembled WGS sequence"/>
</dbReference>
<dbReference type="SUPFAM" id="SSF53850">
    <property type="entry name" value="Periplasmic binding protein-like II"/>
    <property type="match status" value="1"/>
</dbReference>
<evidence type="ECO:0000256" key="2">
    <source>
        <dbReference type="SAM" id="MobiDB-lite"/>
    </source>
</evidence>